<feature type="region of interest" description="Disordered" evidence="2">
    <location>
        <begin position="42"/>
        <end position="62"/>
    </location>
</feature>
<dbReference type="AlphaFoldDB" id="V9DLH0"/>
<dbReference type="HOGENOM" id="CLU_012494_6_1_1"/>
<dbReference type="InterPro" id="IPR050300">
    <property type="entry name" value="GDXG_lipolytic_enzyme"/>
</dbReference>
<accession>V9DLH0</accession>
<protein>
    <recommendedName>
        <fullName evidence="3">Alpha/beta hydrolase fold-3 domain-containing protein</fullName>
    </recommendedName>
</protein>
<organism evidence="4">
    <name type="scientific">Cladophialophora carrionii CBS 160.54</name>
    <dbReference type="NCBI Taxonomy" id="1279043"/>
    <lineage>
        <taxon>Eukaryota</taxon>
        <taxon>Fungi</taxon>
        <taxon>Dikarya</taxon>
        <taxon>Ascomycota</taxon>
        <taxon>Pezizomycotina</taxon>
        <taxon>Eurotiomycetes</taxon>
        <taxon>Chaetothyriomycetidae</taxon>
        <taxon>Chaetothyriales</taxon>
        <taxon>Herpotrichiellaceae</taxon>
        <taxon>Cladophialophora</taxon>
    </lineage>
</organism>
<name>V9DLH0_9EURO</name>
<dbReference type="SUPFAM" id="SSF53474">
    <property type="entry name" value="alpha/beta-Hydrolases"/>
    <property type="match status" value="1"/>
</dbReference>
<dbReference type="Gene3D" id="3.40.50.1820">
    <property type="entry name" value="alpha/beta hydrolase"/>
    <property type="match status" value="1"/>
</dbReference>
<evidence type="ECO:0000256" key="2">
    <source>
        <dbReference type="SAM" id="MobiDB-lite"/>
    </source>
</evidence>
<keyword evidence="1" id="KW-0378">Hydrolase</keyword>
<feature type="compositionally biased region" description="Low complexity" evidence="2">
    <location>
        <begin position="90"/>
        <end position="104"/>
    </location>
</feature>
<proteinExistence type="predicted"/>
<dbReference type="Pfam" id="PF07859">
    <property type="entry name" value="Abhydrolase_3"/>
    <property type="match status" value="1"/>
</dbReference>
<dbReference type="VEuPathDB" id="FungiDB:G647_09866"/>
<dbReference type="RefSeq" id="XP_008724080.1">
    <property type="nucleotide sequence ID" value="XM_008725858.1"/>
</dbReference>
<feature type="region of interest" description="Disordered" evidence="2">
    <location>
        <begin position="85"/>
        <end position="104"/>
    </location>
</feature>
<evidence type="ECO:0000259" key="3">
    <source>
        <dbReference type="Pfam" id="PF07859"/>
    </source>
</evidence>
<gene>
    <name evidence="4" type="ORF">G647_09866</name>
</gene>
<dbReference type="InterPro" id="IPR013094">
    <property type="entry name" value="AB_hydrolase_3"/>
</dbReference>
<evidence type="ECO:0000256" key="1">
    <source>
        <dbReference type="ARBA" id="ARBA00022801"/>
    </source>
</evidence>
<dbReference type="GO" id="GO:0016787">
    <property type="term" value="F:hydrolase activity"/>
    <property type="evidence" value="ECO:0007669"/>
    <property type="project" value="UniProtKB-KW"/>
</dbReference>
<dbReference type="GeneID" id="19988359"/>
<feature type="domain" description="Alpha/beta hydrolase fold-3" evidence="3">
    <location>
        <begin position="113"/>
        <end position="326"/>
    </location>
</feature>
<dbReference type="EMBL" id="KI635850">
    <property type="protein sequence ID" value="ETI27183.1"/>
    <property type="molecule type" value="Genomic_DNA"/>
</dbReference>
<evidence type="ECO:0000313" key="4">
    <source>
        <dbReference type="EMBL" id="ETI27183.1"/>
    </source>
</evidence>
<dbReference type="PANTHER" id="PTHR48081">
    <property type="entry name" value="AB HYDROLASE SUPERFAMILY PROTEIN C4A8.06C"/>
    <property type="match status" value="1"/>
</dbReference>
<dbReference type="Proteomes" id="UP000030678">
    <property type="component" value="Unassembled WGS sequence"/>
</dbReference>
<dbReference type="PANTHER" id="PTHR48081:SF8">
    <property type="entry name" value="ALPHA_BETA HYDROLASE FOLD-3 DOMAIN-CONTAINING PROTEIN-RELATED"/>
    <property type="match status" value="1"/>
</dbReference>
<reference evidence="4" key="1">
    <citation type="submission" date="2013-03" db="EMBL/GenBank/DDBJ databases">
        <title>The Genome Sequence of Cladophialophora carrionii CBS 160.54.</title>
        <authorList>
            <consortium name="The Broad Institute Genomics Platform"/>
            <person name="Cuomo C."/>
            <person name="de Hoog S."/>
            <person name="Gorbushina A."/>
            <person name="Walker B."/>
            <person name="Young S.K."/>
            <person name="Zeng Q."/>
            <person name="Gargeya S."/>
            <person name="Fitzgerald M."/>
            <person name="Haas B."/>
            <person name="Abouelleil A."/>
            <person name="Allen A.W."/>
            <person name="Alvarado L."/>
            <person name="Arachchi H.M."/>
            <person name="Berlin A.M."/>
            <person name="Chapman S.B."/>
            <person name="Gainer-Dewar J."/>
            <person name="Goldberg J."/>
            <person name="Griggs A."/>
            <person name="Gujja S."/>
            <person name="Hansen M."/>
            <person name="Howarth C."/>
            <person name="Imamovic A."/>
            <person name="Ireland A."/>
            <person name="Larimer J."/>
            <person name="McCowan C."/>
            <person name="Murphy C."/>
            <person name="Pearson M."/>
            <person name="Poon T.W."/>
            <person name="Priest M."/>
            <person name="Roberts A."/>
            <person name="Saif S."/>
            <person name="Shea T."/>
            <person name="Sisk P."/>
            <person name="Sykes S."/>
            <person name="Wortman J."/>
            <person name="Nusbaum C."/>
            <person name="Birren B."/>
        </authorList>
    </citation>
    <scope>NUCLEOTIDE SEQUENCE [LARGE SCALE GENOMIC DNA]</scope>
    <source>
        <strain evidence="4">CBS 160.54</strain>
    </source>
</reference>
<dbReference type="OrthoDB" id="433474at2759"/>
<dbReference type="InterPro" id="IPR029058">
    <property type="entry name" value="AB_hydrolase_fold"/>
</dbReference>
<sequence>MATPFALDADFEECLKANGLEEFVGGPPFPPGDIDQRRERLKNLSSRRPRPTVDTSGVDISDHYTSSEDGHRVLLRWYRPRSAAVNGSHTATSPTTTTTTTRTTTTATTKPAVIYIHGGGLICSTIDDYDVLVASLVSMTRTPFLAVEYRLAPEHRYPAALHDVYAALAWLHARAHDLHVDQTRIAIMGSSAGAGLGAATAILARRRGGGLSIAKQIFTAPMIDCRNVRPHDPRLAPLLSWNHLDNATGWSSYLGQEVLDGHEEGDGIPDTASPSRLDSAEGMPPLYLEVGSLDIFVQEGIEYASKHVRAGVPVELHVYPGLPHSYDSLAGQCQLARMAKAHRVRTITSLRGE</sequence>